<organism evidence="6 7">
    <name type="scientific">Corynespora cassiicola Philippines</name>
    <dbReference type="NCBI Taxonomy" id="1448308"/>
    <lineage>
        <taxon>Eukaryota</taxon>
        <taxon>Fungi</taxon>
        <taxon>Dikarya</taxon>
        <taxon>Ascomycota</taxon>
        <taxon>Pezizomycotina</taxon>
        <taxon>Dothideomycetes</taxon>
        <taxon>Pleosporomycetidae</taxon>
        <taxon>Pleosporales</taxon>
        <taxon>Corynesporascaceae</taxon>
        <taxon>Corynespora</taxon>
    </lineage>
</organism>
<dbReference type="EMBL" id="KZ678137">
    <property type="protein sequence ID" value="PSN65229.1"/>
    <property type="molecule type" value="Genomic_DNA"/>
</dbReference>
<evidence type="ECO:0000259" key="4">
    <source>
        <dbReference type="PROSITE" id="PS00623"/>
    </source>
</evidence>
<evidence type="ECO:0000313" key="6">
    <source>
        <dbReference type="EMBL" id="PSN65229.1"/>
    </source>
</evidence>
<reference evidence="6 7" key="1">
    <citation type="journal article" date="2018" name="Front. Microbiol.">
        <title>Genome-Wide Analysis of Corynespora cassiicola Leaf Fall Disease Putative Effectors.</title>
        <authorList>
            <person name="Lopez D."/>
            <person name="Ribeiro S."/>
            <person name="Label P."/>
            <person name="Fumanal B."/>
            <person name="Venisse J.S."/>
            <person name="Kohler A."/>
            <person name="de Oliveira R.R."/>
            <person name="Labutti K."/>
            <person name="Lipzen A."/>
            <person name="Lail K."/>
            <person name="Bauer D."/>
            <person name="Ohm R.A."/>
            <person name="Barry K.W."/>
            <person name="Spatafora J."/>
            <person name="Grigoriev I.V."/>
            <person name="Martin F.M."/>
            <person name="Pujade-Renaud V."/>
        </authorList>
    </citation>
    <scope>NUCLEOTIDE SEQUENCE [LARGE SCALE GENOMIC DNA]</scope>
    <source>
        <strain evidence="6 7">Philippines</strain>
    </source>
</reference>
<dbReference type="InterPro" id="IPR015920">
    <property type="entry name" value="Cellobiose_DH-like_cyt"/>
</dbReference>
<dbReference type="Gene3D" id="2.60.40.1210">
    <property type="entry name" value="Cellobiose dehydrogenase, cytochrome domain"/>
    <property type="match status" value="1"/>
</dbReference>
<comment type="similarity">
    <text evidence="1">Belongs to the GMC oxidoreductase family.</text>
</comment>
<dbReference type="Gene3D" id="3.50.50.60">
    <property type="entry name" value="FAD/NAD(P)-binding domain"/>
    <property type="match status" value="1"/>
</dbReference>
<proteinExistence type="inferred from homology"/>
<dbReference type="GO" id="GO:0016614">
    <property type="term" value="F:oxidoreductase activity, acting on CH-OH group of donors"/>
    <property type="evidence" value="ECO:0007669"/>
    <property type="project" value="InterPro"/>
</dbReference>
<sequence length="745" mass="78745">MARRQFYSFLLFAASLYGTHAQTTSHYTDPLTGIDFQHIVQDEFSFGIALPEQSGTDFIGQITANTPVGWASASLRGGMLNSVLVVAWPNGGDVVSSLRITSGYSNPGVFSGDAAIRPISTGVSVNSTSFTYTFLCEGCIVSDGSAFDPSADTTTIGWAMSTNAPTTPSSPSSALNFHAAGFGLFGVNLAGAKSPEFATWAALAGNGTIPSPNPGNDTVPIPSPGNGTVPISNSTYDYIVVGGGASGIITAQRLVETGKTVLLLERGGPSFYATGGEVLVSWNDTLTAYEVPGVFNWLPFFPGMNGYCSDTAQIAGCILGGGTTVNGMAFIRPPSFDFDERWPQGWKWADVQSSAERFYERNPGTTSPSTDGKYYDNAVWDVLSKELSAAGWEQADTNDEPDAKFQIYSYPGLNIANGQRAGPVSTYLPLAMGKPNFKLQLHTKVIRAVRQNSTITGVEVEDQEGQRLIINVNQGGKVILAAGAMSSPRILFNSGIGPTDQINIVKSGTTQVTLPPESDWINLPIGFVRDHAFYQLDFNVTSGMNILAEDDFVNPTQETIDLYNQASGPLTHSFMRLNTFTTVTTGDGHNVVIQTHCFSTANDTLSAYVFTTHNSTSSGLLEITPEGNTVFTESPYLRTDTDKEAMALAIDQFLAISRREDSTIRYIGPANATGASIVAGSTPRAGSHMTGTTIMGTDDGTQGGTSVAIVMVAAEHAVQKIIALDGDSDPVNGNGTSGGVLTSVG</sequence>
<dbReference type="SUPFAM" id="SSF51905">
    <property type="entry name" value="FAD/NAD(P)-binding domain"/>
    <property type="match status" value="1"/>
</dbReference>
<dbReference type="PANTHER" id="PTHR47190">
    <property type="entry name" value="DEHYDROGENASE, PUTATIVE-RELATED"/>
    <property type="match status" value="1"/>
</dbReference>
<dbReference type="InterPro" id="IPR053208">
    <property type="entry name" value="GMC_Oxidoreductase_CD"/>
</dbReference>
<dbReference type="Gene3D" id="3.30.410.10">
    <property type="entry name" value="Cholesterol Oxidase, domain 2"/>
    <property type="match status" value="1"/>
</dbReference>
<accession>A0A2T2NIP7</accession>
<evidence type="ECO:0000313" key="7">
    <source>
        <dbReference type="Proteomes" id="UP000240883"/>
    </source>
</evidence>
<dbReference type="PROSITE" id="PS00624">
    <property type="entry name" value="GMC_OXRED_2"/>
    <property type="match status" value="1"/>
</dbReference>
<dbReference type="InterPro" id="IPR000172">
    <property type="entry name" value="GMC_OxRdtase_N"/>
</dbReference>
<dbReference type="AlphaFoldDB" id="A0A2T2NIP7"/>
<feature type="chain" id="PRO_5015640805" evidence="3">
    <location>
        <begin position="22"/>
        <end position="745"/>
    </location>
</feature>
<dbReference type="CDD" id="cd09630">
    <property type="entry name" value="CDH_like_cytochrome"/>
    <property type="match status" value="1"/>
</dbReference>
<dbReference type="Proteomes" id="UP000240883">
    <property type="component" value="Unassembled WGS sequence"/>
</dbReference>
<protein>
    <submittedName>
        <fullName evidence="6">Cellobiose dehydrogenase</fullName>
    </submittedName>
</protein>
<feature type="domain" description="Glucose-methanol-choline oxidoreductase N-terminal" evidence="4">
    <location>
        <begin position="316"/>
        <end position="339"/>
    </location>
</feature>
<dbReference type="GO" id="GO:0050660">
    <property type="term" value="F:flavin adenine dinucleotide binding"/>
    <property type="evidence" value="ECO:0007669"/>
    <property type="project" value="InterPro"/>
</dbReference>
<evidence type="ECO:0000256" key="1">
    <source>
        <dbReference type="RuleBase" id="RU003968"/>
    </source>
</evidence>
<feature type="region of interest" description="Disordered" evidence="2">
    <location>
        <begin position="725"/>
        <end position="745"/>
    </location>
</feature>
<dbReference type="OrthoDB" id="413885at2759"/>
<dbReference type="InterPro" id="IPR036188">
    <property type="entry name" value="FAD/NAD-bd_sf"/>
</dbReference>
<dbReference type="PROSITE" id="PS00623">
    <property type="entry name" value="GMC_OXRED_1"/>
    <property type="match status" value="1"/>
</dbReference>
<feature type="signal peptide" evidence="3">
    <location>
        <begin position="1"/>
        <end position="21"/>
    </location>
</feature>
<keyword evidence="1" id="KW-0285">Flavoprotein</keyword>
<keyword evidence="1" id="KW-0274">FAD</keyword>
<name>A0A2T2NIP7_CORCC</name>
<dbReference type="SUPFAM" id="SSF54373">
    <property type="entry name" value="FAD-linked reductases, C-terminal domain"/>
    <property type="match status" value="1"/>
</dbReference>
<gene>
    <name evidence="6" type="ORF">BS50DRAFT_645322</name>
</gene>
<dbReference type="Pfam" id="PF00732">
    <property type="entry name" value="GMC_oxred_N"/>
    <property type="match status" value="1"/>
</dbReference>
<evidence type="ECO:0000256" key="3">
    <source>
        <dbReference type="SAM" id="SignalP"/>
    </source>
</evidence>
<dbReference type="Pfam" id="PF16010">
    <property type="entry name" value="CDH-cyt"/>
    <property type="match status" value="1"/>
</dbReference>
<evidence type="ECO:0000259" key="5">
    <source>
        <dbReference type="PROSITE" id="PS00624"/>
    </source>
</evidence>
<dbReference type="SUPFAM" id="SSF49344">
    <property type="entry name" value="CBD9-like"/>
    <property type="match status" value="1"/>
</dbReference>
<feature type="domain" description="Glucose-methanol-choline oxidoreductase N-terminal" evidence="5">
    <location>
        <begin position="483"/>
        <end position="497"/>
    </location>
</feature>
<evidence type="ECO:0000256" key="2">
    <source>
        <dbReference type="SAM" id="MobiDB-lite"/>
    </source>
</evidence>
<keyword evidence="7" id="KW-1185">Reference proteome</keyword>
<dbReference type="PANTHER" id="PTHR47190:SF4">
    <property type="entry name" value="DEHYDROGENASE, PUTATIVE-RELATED"/>
    <property type="match status" value="1"/>
</dbReference>
<keyword evidence="3" id="KW-0732">Signal</keyword>